<gene>
    <name evidence="1" type="ORF">E5358_07575</name>
</gene>
<keyword evidence="2" id="KW-1185">Reference proteome</keyword>
<reference evidence="1" key="1">
    <citation type="submission" date="2019-04" db="EMBL/GenBank/DDBJ databases">
        <title>Microbes associate with the intestines of laboratory mice.</title>
        <authorList>
            <person name="Navarre W."/>
            <person name="Wong E."/>
            <person name="Huang K."/>
            <person name="Tropini C."/>
            <person name="Ng K."/>
            <person name="Yu B."/>
        </authorList>
    </citation>
    <scope>NUCLEOTIDE SEQUENCE</scope>
    <source>
        <strain evidence="1">NM73_A23</strain>
    </source>
</reference>
<evidence type="ECO:0000313" key="1">
    <source>
        <dbReference type="EMBL" id="TGX82395.1"/>
    </source>
</evidence>
<proteinExistence type="predicted"/>
<protein>
    <submittedName>
        <fullName evidence="1">Uncharacterized protein</fullName>
    </submittedName>
</protein>
<evidence type="ECO:0000313" key="2">
    <source>
        <dbReference type="Proteomes" id="UP000308886"/>
    </source>
</evidence>
<accession>A0AC61QQZ4</accession>
<comment type="caution">
    <text evidence="1">The sequence shown here is derived from an EMBL/GenBank/DDBJ whole genome shotgun (WGS) entry which is preliminary data.</text>
</comment>
<organism evidence="1 2">
    <name type="scientific">Palleniella muris</name>
    <dbReference type="NCBI Taxonomy" id="3038145"/>
    <lineage>
        <taxon>Bacteria</taxon>
        <taxon>Pseudomonadati</taxon>
        <taxon>Bacteroidota</taxon>
        <taxon>Bacteroidia</taxon>
        <taxon>Bacteroidales</taxon>
        <taxon>Prevotellaceae</taxon>
        <taxon>Palleniella</taxon>
    </lineage>
</organism>
<dbReference type="Proteomes" id="UP000308886">
    <property type="component" value="Unassembled WGS sequence"/>
</dbReference>
<sequence length="141" mass="15724">MTKQEIQQLIEKYDDGMTTCAEENVLREYFRTLPDEEMPKEWQAYKMMFAFVDSKAAVVENPSVAKKSNGRLTLYMRIASIAACIAAAVIIALPKGNASDGYAVLDGKRVTNKHIVQEEAEAALQSVMYTDDDAFAAFDEL</sequence>
<name>A0AC61QQZ4_9BACT</name>
<dbReference type="EMBL" id="SRZC01000010">
    <property type="protein sequence ID" value="TGX82395.1"/>
    <property type="molecule type" value="Genomic_DNA"/>
</dbReference>